<protein>
    <recommendedName>
        <fullName evidence="3">C2H2-type domain-containing protein</fullName>
    </recommendedName>
</protein>
<feature type="coiled-coil region" evidence="1">
    <location>
        <begin position="567"/>
        <end position="594"/>
    </location>
</feature>
<dbReference type="Pfam" id="PF11917">
    <property type="entry name" value="DUF3435"/>
    <property type="match status" value="1"/>
</dbReference>
<dbReference type="AlphaFoldDB" id="A0AAD6G5B0"/>
<feature type="compositionally biased region" description="Basic and acidic residues" evidence="2">
    <location>
        <begin position="106"/>
        <end position="121"/>
    </location>
</feature>
<feature type="domain" description="C2H2-type" evidence="3">
    <location>
        <begin position="781"/>
        <end position="802"/>
    </location>
</feature>
<accession>A0AAD6G5B0</accession>
<dbReference type="GeneID" id="81597974"/>
<evidence type="ECO:0000256" key="2">
    <source>
        <dbReference type="SAM" id="MobiDB-lite"/>
    </source>
</evidence>
<dbReference type="PROSITE" id="PS00028">
    <property type="entry name" value="ZINC_FINGER_C2H2_1"/>
    <property type="match status" value="1"/>
</dbReference>
<dbReference type="RefSeq" id="XP_056768458.1">
    <property type="nucleotide sequence ID" value="XM_056907731.1"/>
</dbReference>
<evidence type="ECO:0000259" key="3">
    <source>
        <dbReference type="PROSITE" id="PS00028"/>
    </source>
</evidence>
<dbReference type="Proteomes" id="UP001213681">
    <property type="component" value="Unassembled WGS sequence"/>
</dbReference>
<evidence type="ECO:0000313" key="5">
    <source>
        <dbReference type="Proteomes" id="UP001213681"/>
    </source>
</evidence>
<gene>
    <name evidence="4" type="ORF">N7458_004349</name>
</gene>
<evidence type="ECO:0000313" key="4">
    <source>
        <dbReference type="EMBL" id="KAJ5456085.1"/>
    </source>
</evidence>
<name>A0AAD6G5B0_9EURO</name>
<keyword evidence="1" id="KW-0175">Coiled coil</keyword>
<reference evidence="4" key="2">
    <citation type="journal article" date="2023" name="IMA Fungus">
        <title>Comparative genomic study of the Penicillium genus elucidates a diverse pangenome and 15 lateral gene transfer events.</title>
        <authorList>
            <person name="Petersen C."/>
            <person name="Sorensen T."/>
            <person name="Nielsen M.R."/>
            <person name="Sondergaard T.E."/>
            <person name="Sorensen J.L."/>
            <person name="Fitzpatrick D.A."/>
            <person name="Frisvad J.C."/>
            <person name="Nielsen K.L."/>
        </authorList>
    </citation>
    <scope>NUCLEOTIDE SEQUENCE</scope>
    <source>
        <strain evidence="4">IBT 16125</strain>
    </source>
</reference>
<evidence type="ECO:0000256" key="1">
    <source>
        <dbReference type="SAM" id="Coils"/>
    </source>
</evidence>
<reference evidence="4" key="1">
    <citation type="submission" date="2022-12" db="EMBL/GenBank/DDBJ databases">
        <authorList>
            <person name="Petersen C."/>
        </authorList>
    </citation>
    <scope>NUCLEOTIDE SEQUENCE</scope>
    <source>
        <strain evidence="4">IBT 16125</strain>
    </source>
</reference>
<dbReference type="EMBL" id="JAPVEA010000004">
    <property type="protein sequence ID" value="KAJ5456085.1"/>
    <property type="molecule type" value="Genomic_DNA"/>
</dbReference>
<keyword evidence="5" id="KW-1185">Reference proteome</keyword>
<dbReference type="InterPro" id="IPR021842">
    <property type="entry name" value="DUF3435"/>
</dbReference>
<sequence length="806" mass="93273">MASLAQGLHATAQAATRPRTHYCTGGSPNKTPTTPGLGVPTSTRASSPRFSPTARPWLTLGSPTAHLRLTSHFWPMPTTSRSFNAWPQSKIEKIVRAIKMARRRSRSDDGSPRSESFRMESEASDADSETDLSTPEPPSVDGYADGTKTQIAAMEDYWERFCRKQHQKQGLSSDSTWKDPHDALREAGKRELTKFLYWRLRVKRGRGGRRSKGIKKASALDTNWKMFLRYYEKINGDPMPDDLGRRMRKSIRKIVKEKGLITDEKEKPPMYIEDVVILQETVLRTMEKRFYIGLQRMQQCLYNLMACFTVNRISAMRKLQYKHLQCSIQRDPKGGRLGFYSKSPTSLRKRISVNTFIIPEIIHDPSLMLSPHEFLLGILFDDDAFRAPGIKSRDDLRRLWLEDGRQQLPLPLKAEKANHYVFCKVEATRGVIRVIRDQPISTAALSRQYQTLGEIAGFPILYTHCNRYGGGTILNQSRLVSDAQQNLIMKHASIRTFLKHYLPRRIGTDMQALMRGLEPDSAMMRAVTRMGRWVDTRRPRELTDAQKASVEAIPELQDAIYKRDTFAQKLKQSRKKSRSRLDRLEKLKRNVMNTRSRLLYDLRKRVREEFDNSQAVKDIQRQLAAGTAVHDEKTKELLAARGNMLPEQIYLLEKLMTWPTSWSLEREWERRNEAVEAVRMYCGVREGGPRRGRRPKRPTPVEDVATHDPLTLATQTPQRSLPRDDALREAEVHVRTAAKPLGCFQCFGNIQESDHRRMQHYSRHKHLLRHFRDTHLDDRHCNYCNTPVEHEDGLRRHAHERHRLKT</sequence>
<feature type="region of interest" description="Disordered" evidence="2">
    <location>
        <begin position="101"/>
        <end position="145"/>
    </location>
</feature>
<dbReference type="PANTHER" id="PTHR37535">
    <property type="entry name" value="FLUG DOMAIN PROTEIN"/>
    <property type="match status" value="1"/>
</dbReference>
<proteinExistence type="predicted"/>
<feature type="region of interest" description="Disordered" evidence="2">
    <location>
        <begin position="685"/>
        <end position="723"/>
    </location>
</feature>
<comment type="caution">
    <text evidence="4">The sequence shown here is derived from an EMBL/GenBank/DDBJ whole genome shotgun (WGS) entry which is preliminary data.</text>
</comment>
<feature type="compositionally biased region" description="Polar residues" evidence="2">
    <location>
        <begin position="26"/>
        <end position="50"/>
    </location>
</feature>
<organism evidence="4 5">
    <name type="scientific">Penicillium daleae</name>
    <dbReference type="NCBI Taxonomy" id="63821"/>
    <lineage>
        <taxon>Eukaryota</taxon>
        <taxon>Fungi</taxon>
        <taxon>Dikarya</taxon>
        <taxon>Ascomycota</taxon>
        <taxon>Pezizomycotina</taxon>
        <taxon>Eurotiomycetes</taxon>
        <taxon>Eurotiomycetidae</taxon>
        <taxon>Eurotiales</taxon>
        <taxon>Aspergillaceae</taxon>
        <taxon>Penicillium</taxon>
    </lineage>
</organism>
<dbReference type="PANTHER" id="PTHR37535:SF2">
    <property type="entry name" value="FINGER DOMAIN PROTEIN, PUTATIVE (AFU_ORTHOLOGUE AFUA_6G09300)-RELATED"/>
    <property type="match status" value="1"/>
</dbReference>
<dbReference type="InterPro" id="IPR013087">
    <property type="entry name" value="Znf_C2H2_type"/>
</dbReference>
<feature type="region of interest" description="Disordered" evidence="2">
    <location>
        <begin position="1"/>
        <end position="57"/>
    </location>
</feature>